<keyword evidence="2" id="KW-1185">Reference proteome</keyword>
<gene>
    <name evidence="1" type="ORF">ATL42_2727</name>
</gene>
<sequence>MRCDQCNRTISGAPTETATRTLCTPCGETLLGATAGFLSTGSVGGAISTAGWYRALRDRRREKNN</sequence>
<evidence type="ECO:0000313" key="1">
    <source>
        <dbReference type="EMBL" id="PFG34804.1"/>
    </source>
</evidence>
<dbReference type="OrthoDB" id="5124510at2"/>
<reference evidence="1 2" key="1">
    <citation type="submission" date="2017-10" db="EMBL/GenBank/DDBJ databases">
        <title>Sequencing the genomes of 1000 actinobacteria strains.</title>
        <authorList>
            <person name="Klenk H.-P."/>
        </authorList>
    </citation>
    <scope>NUCLEOTIDE SEQUENCE [LARGE SCALE GENOMIC DNA]</scope>
    <source>
        <strain evidence="1 2">DSM 18966</strain>
    </source>
</reference>
<dbReference type="Proteomes" id="UP000225548">
    <property type="component" value="Unassembled WGS sequence"/>
</dbReference>
<dbReference type="AlphaFoldDB" id="A0A2A9E7G8"/>
<organism evidence="1 2">
    <name type="scientific">Sanguibacter antarcticus</name>
    <dbReference type="NCBI Taxonomy" id="372484"/>
    <lineage>
        <taxon>Bacteria</taxon>
        <taxon>Bacillati</taxon>
        <taxon>Actinomycetota</taxon>
        <taxon>Actinomycetes</taxon>
        <taxon>Micrococcales</taxon>
        <taxon>Sanguibacteraceae</taxon>
        <taxon>Sanguibacter</taxon>
    </lineage>
</organism>
<name>A0A2A9E7G8_9MICO</name>
<dbReference type="RefSeq" id="WP_098456575.1">
    <property type="nucleotide sequence ID" value="NZ_PDJG01000001.1"/>
</dbReference>
<protein>
    <submittedName>
        <fullName evidence="1">Uncharacterized protein</fullName>
    </submittedName>
</protein>
<proteinExistence type="predicted"/>
<accession>A0A2A9E7G8</accession>
<evidence type="ECO:0000313" key="2">
    <source>
        <dbReference type="Proteomes" id="UP000225548"/>
    </source>
</evidence>
<comment type="caution">
    <text evidence="1">The sequence shown here is derived from an EMBL/GenBank/DDBJ whole genome shotgun (WGS) entry which is preliminary data.</text>
</comment>
<dbReference type="EMBL" id="PDJG01000001">
    <property type="protein sequence ID" value="PFG34804.1"/>
    <property type="molecule type" value="Genomic_DNA"/>
</dbReference>